<evidence type="ECO:0000313" key="1">
    <source>
        <dbReference type="EMBL" id="TLS68641.1"/>
    </source>
</evidence>
<organism evidence="1 2">
    <name type="scientific">Mariprofundus erugo</name>
    <dbReference type="NCBI Taxonomy" id="2528639"/>
    <lineage>
        <taxon>Bacteria</taxon>
        <taxon>Pseudomonadati</taxon>
        <taxon>Pseudomonadota</taxon>
        <taxon>Candidatius Mariprofundia</taxon>
        <taxon>Mariprofundales</taxon>
        <taxon>Mariprofundaceae</taxon>
        <taxon>Mariprofundus</taxon>
    </lineage>
</organism>
<dbReference type="RefSeq" id="WP_138238260.1">
    <property type="nucleotide sequence ID" value="NZ_VBRY01000002.1"/>
</dbReference>
<sequence length="246" mass="28008">MAIPDEVQNLIHRKLRFMRREEEREIQLSIQNNYSAMQEEVQSSIVSGAVGRAVITAPLEWFQDIAASAVCLSIQWPEKVWKTIVDLAESSGVLLHNSKEVNAIVDEYAWNIGAEPFTLGYVSPVALEELVIREVSRYGVNADDLFAALQKQLNHEFRLIQCKVLNSARTAREKVGIEIEAYLLSQASRNGNTPELAIIESPEERKERLQHWLEQEVRMRGKSGAINRTAEREGISRQRLSQILDR</sequence>
<protein>
    <submittedName>
        <fullName evidence="1">Uncharacterized protein</fullName>
    </submittedName>
</protein>
<name>A0A5R9GQU9_9PROT</name>
<keyword evidence="2" id="KW-1185">Reference proteome</keyword>
<reference evidence="1 2" key="1">
    <citation type="journal article" date="2019" name="Appl. Environ. Microbiol.">
        <title>Environmental Evidence and Genomic Insight of Iron-oxidizing Bacteria Preference Towards More Corrosion Resistant Stainless Steel at Higher Salinities.</title>
        <authorList>
            <person name="Garrison C.E."/>
            <person name="Price K.A."/>
            <person name="Field E.K."/>
        </authorList>
    </citation>
    <scope>NUCLEOTIDE SEQUENCE [LARGE SCALE GENOMIC DNA]</scope>
    <source>
        <strain evidence="1 2">P3</strain>
    </source>
</reference>
<dbReference type="Proteomes" id="UP000306585">
    <property type="component" value="Unassembled WGS sequence"/>
</dbReference>
<proteinExistence type="predicted"/>
<dbReference type="AlphaFoldDB" id="A0A5R9GQU9"/>
<comment type="caution">
    <text evidence="1">The sequence shown here is derived from an EMBL/GenBank/DDBJ whole genome shotgun (WGS) entry which is preliminary data.</text>
</comment>
<dbReference type="EMBL" id="VBRY01000002">
    <property type="protein sequence ID" value="TLS68641.1"/>
    <property type="molecule type" value="Genomic_DNA"/>
</dbReference>
<gene>
    <name evidence="1" type="ORF">FEF65_02745</name>
</gene>
<evidence type="ECO:0000313" key="2">
    <source>
        <dbReference type="Proteomes" id="UP000306585"/>
    </source>
</evidence>
<accession>A0A5R9GQU9</accession>